<dbReference type="Proteomes" id="UP000032141">
    <property type="component" value="Chromosome C5"/>
</dbReference>
<dbReference type="SMART" id="SM00360">
    <property type="entry name" value="RRM"/>
    <property type="match status" value="1"/>
</dbReference>
<feature type="domain" description="RRM" evidence="2">
    <location>
        <begin position="280"/>
        <end position="359"/>
    </location>
</feature>
<evidence type="ECO:0000313" key="3">
    <source>
        <dbReference type="EnsemblPlants" id="Bo5g041380.1"/>
    </source>
</evidence>
<dbReference type="SUPFAM" id="SSF52058">
    <property type="entry name" value="L domain-like"/>
    <property type="match status" value="1"/>
</dbReference>
<accession>A0A0D3CCY6</accession>
<reference evidence="3" key="2">
    <citation type="submission" date="2015-03" db="UniProtKB">
        <authorList>
            <consortium name="EnsemblPlants"/>
        </authorList>
    </citation>
    <scope>IDENTIFICATION</scope>
</reference>
<evidence type="ECO:0000256" key="1">
    <source>
        <dbReference type="PROSITE-ProRule" id="PRU00176"/>
    </source>
</evidence>
<dbReference type="InterPro" id="IPR032675">
    <property type="entry name" value="LRR_dom_sf"/>
</dbReference>
<dbReference type="Gene3D" id="3.30.70.330">
    <property type="match status" value="1"/>
</dbReference>
<keyword evidence="1" id="KW-0694">RNA-binding</keyword>
<evidence type="ECO:0000313" key="4">
    <source>
        <dbReference type="Proteomes" id="UP000032141"/>
    </source>
</evidence>
<dbReference type="PROSITE" id="PS50102">
    <property type="entry name" value="RRM"/>
    <property type="match status" value="1"/>
</dbReference>
<protein>
    <recommendedName>
        <fullName evidence="2">RRM domain-containing protein</fullName>
    </recommendedName>
</protein>
<dbReference type="InterPro" id="IPR012677">
    <property type="entry name" value="Nucleotide-bd_a/b_plait_sf"/>
</dbReference>
<dbReference type="HOGENOM" id="CLU_772435_0_0_1"/>
<dbReference type="InterPro" id="IPR035979">
    <property type="entry name" value="RBD_domain_sf"/>
</dbReference>
<dbReference type="SUPFAM" id="SSF54928">
    <property type="entry name" value="RNA-binding domain, RBD"/>
    <property type="match status" value="1"/>
</dbReference>
<dbReference type="Gramene" id="Bo5g041380.1">
    <property type="protein sequence ID" value="Bo5g041380.1"/>
    <property type="gene ID" value="Bo5g041380"/>
</dbReference>
<dbReference type="eggNOG" id="KOG0123">
    <property type="taxonomic scope" value="Eukaryota"/>
</dbReference>
<dbReference type="InterPro" id="IPR000504">
    <property type="entry name" value="RRM_dom"/>
</dbReference>
<proteinExistence type="predicted"/>
<evidence type="ECO:0000259" key="2">
    <source>
        <dbReference type="PROSITE" id="PS50102"/>
    </source>
</evidence>
<dbReference type="GO" id="GO:0003723">
    <property type="term" value="F:RNA binding"/>
    <property type="evidence" value="ECO:0007669"/>
    <property type="project" value="UniProtKB-UniRule"/>
</dbReference>
<reference evidence="3 4" key="1">
    <citation type="journal article" date="2014" name="Genome Biol.">
        <title>Transcriptome and methylome profiling reveals relics of genome dominance in the mesopolyploid Brassica oleracea.</title>
        <authorList>
            <person name="Parkin I.A."/>
            <person name="Koh C."/>
            <person name="Tang H."/>
            <person name="Robinson S.J."/>
            <person name="Kagale S."/>
            <person name="Clarke W.E."/>
            <person name="Town C.D."/>
            <person name="Nixon J."/>
            <person name="Krishnakumar V."/>
            <person name="Bidwell S.L."/>
            <person name="Denoeud F."/>
            <person name="Belcram H."/>
            <person name="Links M.G."/>
            <person name="Just J."/>
            <person name="Clarke C."/>
            <person name="Bender T."/>
            <person name="Huebert T."/>
            <person name="Mason A.S."/>
            <person name="Pires J.C."/>
            <person name="Barker G."/>
            <person name="Moore J."/>
            <person name="Walley P.G."/>
            <person name="Manoli S."/>
            <person name="Batley J."/>
            <person name="Edwards D."/>
            <person name="Nelson M.N."/>
            <person name="Wang X."/>
            <person name="Paterson A.H."/>
            <person name="King G."/>
            <person name="Bancroft I."/>
            <person name="Chalhoub B."/>
            <person name="Sharpe A.G."/>
        </authorList>
    </citation>
    <scope>NUCLEOTIDE SEQUENCE</scope>
    <source>
        <strain evidence="3 4">cv. TO1000</strain>
    </source>
</reference>
<dbReference type="EnsemblPlants" id="Bo5g041380.1">
    <property type="protein sequence ID" value="Bo5g041380.1"/>
    <property type="gene ID" value="Bo5g041380"/>
</dbReference>
<dbReference type="Gene3D" id="3.80.10.10">
    <property type="entry name" value="Ribonuclease Inhibitor"/>
    <property type="match status" value="1"/>
</dbReference>
<keyword evidence="4" id="KW-1185">Reference proteome</keyword>
<dbReference type="Pfam" id="PF00076">
    <property type="entry name" value="RRM_1"/>
    <property type="match status" value="1"/>
</dbReference>
<sequence length="359" mass="40124">MIELKCVPPLPWKLKKLNQANYFSLESISDLSKLQILDELNLTNCEKVDDVPGLEHLKALKRLYMSGCNSRFSVAVKKSLSKASLKMMRNLSLPGNRIPDWFSQGPLTFSPQPNRELRGVILAVGVALNQDDRIMFSYSSQGVDCSFGWVSRVSLVRRPGGRLVIPVLSSECLLTGMLSLPPFHSAVRAYVSVESDTRSTSIRGNETSASRQSLTVENMDCSKIFTRVSYFAAQPCLVIRPQKLNHRRKLEDDLETKPMILTKHKLRKHNLSSGGCLKKKTLLVGRLPIDTGIADIIDFFKDVGQVVRVQLIVHPGFRTTKRCGFVKLASSNETEKIINLHGPQIFAQIFPSYCPPGPK</sequence>
<name>A0A0D3CCY6_BRAOL</name>
<organism evidence="3 4">
    <name type="scientific">Brassica oleracea var. oleracea</name>
    <dbReference type="NCBI Taxonomy" id="109376"/>
    <lineage>
        <taxon>Eukaryota</taxon>
        <taxon>Viridiplantae</taxon>
        <taxon>Streptophyta</taxon>
        <taxon>Embryophyta</taxon>
        <taxon>Tracheophyta</taxon>
        <taxon>Spermatophyta</taxon>
        <taxon>Magnoliopsida</taxon>
        <taxon>eudicotyledons</taxon>
        <taxon>Gunneridae</taxon>
        <taxon>Pentapetalae</taxon>
        <taxon>rosids</taxon>
        <taxon>malvids</taxon>
        <taxon>Brassicales</taxon>
        <taxon>Brassicaceae</taxon>
        <taxon>Brassiceae</taxon>
        <taxon>Brassica</taxon>
    </lineage>
</organism>
<dbReference type="AlphaFoldDB" id="A0A0D3CCY6"/>